<dbReference type="InterPro" id="IPR011990">
    <property type="entry name" value="TPR-like_helical_dom_sf"/>
</dbReference>
<organism evidence="1 2">
    <name type="scientific">Hymenochirus boettgeri</name>
    <name type="common">Congo dwarf clawed frog</name>
    <dbReference type="NCBI Taxonomy" id="247094"/>
    <lineage>
        <taxon>Eukaryota</taxon>
        <taxon>Metazoa</taxon>
        <taxon>Chordata</taxon>
        <taxon>Craniata</taxon>
        <taxon>Vertebrata</taxon>
        <taxon>Euteleostomi</taxon>
        <taxon>Amphibia</taxon>
        <taxon>Batrachia</taxon>
        <taxon>Anura</taxon>
        <taxon>Pipoidea</taxon>
        <taxon>Pipidae</taxon>
        <taxon>Pipinae</taxon>
        <taxon>Hymenochirus</taxon>
    </lineage>
</organism>
<dbReference type="SMART" id="SM00028">
    <property type="entry name" value="TPR"/>
    <property type="match status" value="9"/>
</dbReference>
<name>A0A8T2IT16_9PIPI</name>
<evidence type="ECO:0008006" key="3">
    <source>
        <dbReference type="Google" id="ProtNLM"/>
    </source>
</evidence>
<dbReference type="EMBL" id="JAACNH010000008">
    <property type="protein sequence ID" value="KAG8434194.1"/>
    <property type="molecule type" value="Genomic_DNA"/>
</dbReference>
<evidence type="ECO:0000313" key="1">
    <source>
        <dbReference type="EMBL" id="KAG8434194.1"/>
    </source>
</evidence>
<comment type="caution">
    <text evidence="1">The sequence shown here is derived from an EMBL/GenBank/DDBJ whole genome shotgun (WGS) entry which is preliminary data.</text>
</comment>
<dbReference type="SUPFAM" id="SSF48452">
    <property type="entry name" value="TPR-like"/>
    <property type="match status" value="2"/>
</dbReference>
<dbReference type="PANTHER" id="PTHR44874">
    <property type="entry name" value="TETRATRICOPEPTIDE REPEAT PROTEIN 34"/>
    <property type="match status" value="1"/>
</dbReference>
<dbReference type="Gene3D" id="1.25.40.10">
    <property type="entry name" value="Tetratricopeptide repeat domain"/>
    <property type="match status" value="3"/>
</dbReference>
<dbReference type="InterPro" id="IPR019734">
    <property type="entry name" value="TPR_rpt"/>
</dbReference>
<dbReference type="AlphaFoldDB" id="A0A8T2IT16"/>
<dbReference type="OrthoDB" id="5971337at2759"/>
<gene>
    <name evidence="1" type="ORF">GDO86_012534</name>
</gene>
<dbReference type="InterPro" id="IPR042161">
    <property type="entry name" value="TTC34"/>
</dbReference>
<dbReference type="PANTHER" id="PTHR44874:SF1">
    <property type="entry name" value="TETRATRICOPEPTIDE REPEAT PROTEIN 34"/>
    <property type="match status" value="1"/>
</dbReference>
<keyword evidence="2" id="KW-1185">Reference proteome</keyword>
<protein>
    <recommendedName>
        <fullName evidence="3">Tetratricopeptide repeat protein 34</fullName>
    </recommendedName>
</protein>
<reference evidence="1" key="1">
    <citation type="thesis" date="2020" institute="ProQuest LLC" country="789 East Eisenhower Parkway, Ann Arbor, MI, USA">
        <title>Comparative Genomics and Chromosome Evolution.</title>
        <authorList>
            <person name="Mudd A.B."/>
        </authorList>
    </citation>
    <scope>NUCLEOTIDE SEQUENCE</scope>
    <source>
        <strain evidence="1">Female2</strain>
        <tissue evidence="1">Blood</tissue>
    </source>
</reference>
<evidence type="ECO:0000313" key="2">
    <source>
        <dbReference type="Proteomes" id="UP000812440"/>
    </source>
</evidence>
<accession>A0A8T2IT16</accession>
<dbReference type="Proteomes" id="UP000812440">
    <property type="component" value="Chromosome 7"/>
</dbReference>
<sequence>MLEKRKHENEYLMKMSNQDVPGRLCKEAHQHLLKEEPSLAAAFYMAAFSCNAPYAIQCVKSINNNQYKEIFTILEKWCLGESEIPKINCDGMAIVSLNPGIAAVFLSTLFPNNVAASLFKLSTLLKSGRYDEIDSKCSSLLNVQPHYSVELLLTRGLARVLSQIRSRNGVQDYMQAFMKNKEKTRQFISTKQTEHLHQIIDVFQNYICSSEKDNDRGGSEATVQDFYSLLATLAPDYLQICKTQAAYLFEKCRFEECIAVYSKAIEALSLETKIKEEKISYLLVDRGAAYYSLGYRTKEMIQDLSEAFKVSPYHAKKRFAEIFSPADIKKVVDRSKSYSEMEFGNFREAVRARLELRSDTGTELLFPIIQTLEFLIQCSPDNMREINVRLADCKLLAGDFQTCLKICSHLLGSEKKTYQNTLFVLRGFCHFHSNEHQQALKDFQKIIEDESPHPSSCVKALCGRGLVRMISGSSYLTALDYITACKLKLDETLLVLKTYVPWNQRGLLFKVLQEEGQKMLHKKPFGANHNGILTRKKTYDQENLASKEGDVSGVHQLATLLMLLDPCDEVSRILCTDALYQMDRIEEAHKLLSLALSSSSQKSPVLARLALLQFKKGFIYDGNQLIKKVIQIGDTTCLLPIMDIFKEEDRKLMQNHCHSKAVSILQNKEGDTYIKEAIAYLSFAIIASGGHAKDSLLARARCYGQLGQKKTSIFDFNAVLKDESDNVEALCGKGFVHMTLNQQKEAVHDIRLAIKADVSYAIQEIHALKPEAQLLITEWLYNHCRTALTELLTAINNLQSDPDFSELEIIAKALINVDKKANSHILYIDILIAKEEHDKALNHLRKSFGDGAIDESVKGRYGVLHVKCRNLLAAAQELCTLTRNNPVELEMLVKFMDKRQRQGLSQISGQEGISFFDENQLEKAIDYFSLAVISSNNNPKYLRHRAMALSQLKDYKNAILDMDKAIQRHGSHDQKVQAEDYCSKGNIMLLASEEEEATRQYMKAICIESSSALGSINSMPGRVKLAQIFSQIANKYFEQRLFEESWKITECGLLIDENNHELKRIKARIKREASGCSVH</sequence>
<proteinExistence type="predicted"/>